<feature type="domain" description="DUF642" evidence="7">
    <location>
        <begin position="31"/>
        <end position="56"/>
    </location>
</feature>
<keyword evidence="9" id="KW-1185">Reference proteome</keyword>
<evidence type="ECO:0000256" key="6">
    <source>
        <dbReference type="SAM" id="MobiDB-lite"/>
    </source>
</evidence>
<evidence type="ECO:0000313" key="9">
    <source>
        <dbReference type="Proteomes" id="UP001327560"/>
    </source>
</evidence>
<comment type="subcellular location">
    <subcellularLocation>
        <location evidence="1">Cell envelope</location>
    </subcellularLocation>
    <subcellularLocation>
        <location evidence="2">Secreted</location>
    </subcellularLocation>
</comment>
<protein>
    <recommendedName>
        <fullName evidence="7">DUF642 domain-containing protein</fullName>
    </recommendedName>
</protein>
<sequence>MRLNGSSFSCFVQRSNSGEGGEGAVGETDDGADLRLNFKNPGMEDDPTCGPIIDSALLPTNLEEEMSALPDWLVESDHAVCYIDSNHLAVVELVLAPDPGVHLYLGVVIA</sequence>
<evidence type="ECO:0000313" key="8">
    <source>
        <dbReference type="EMBL" id="WOL19771.1"/>
    </source>
</evidence>
<keyword evidence="3" id="KW-0964">Secreted</keyword>
<keyword evidence="4" id="KW-0732">Signal</keyword>
<dbReference type="PANTHER" id="PTHR31265:SF1">
    <property type="entry name" value="OS01G0756600 PROTEIN"/>
    <property type="match status" value="1"/>
</dbReference>
<evidence type="ECO:0000256" key="2">
    <source>
        <dbReference type="ARBA" id="ARBA00004613"/>
    </source>
</evidence>
<evidence type="ECO:0000256" key="3">
    <source>
        <dbReference type="ARBA" id="ARBA00022525"/>
    </source>
</evidence>
<name>A0AAQ3QSG3_9LILI</name>
<dbReference type="PANTHER" id="PTHR31265">
    <property type="entry name" value="OS02G0527500 PROTEIN-RELATED"/>
    <property type="match status" value="1"/>
</dbReference>
<dbReference type="GO" id="GO:0005886">
    <property type="term" value="C:plasma membrane"/>
    <property type="evidence" value="ECO:0007669"/>
    <property type="project" value="TreeGrafter"/>
</dbReference>
<gene>
    <name evidence="8" type="ORF">Cni_G28573</name>
</gene>
<organism evidence="8 9">
    <name type="scientific">Canna indica</name>
    <name type="common">Indian-shot</name>
    <dbReference type="NCBI Taxonomy" id="4628"/>
    <lineage>
        <taxon>Eukaryota</taxon>
        <taxon>Viridiplantae</taxon>
        <taxon>Streptophyta</taxon>
        <taxon>Embryophyta</taxon>
        <taxon>Tracheophyta</taxon>
        <taxon>Spermatophyta</taxon>
        <taxon>Magnoliopsida</taxon>
        <taxon>Liliopsida</taxon>
        <taxon>Zingiberales</taxon>
        <taxon>Cannaceae</taxon>
        <taxon>Canna</taxon>
    </lineage>
</organism>
<reference evidence="8 9" key="1">
    <citation type="submission" date="2023-10" db="EMBL/GenBank/DDBJ databases">
        <title>Chromosome-scale genome assembly provides insights into flower coloration mechanisms of Canna indica.</title>
        <authorList>
            <person name="Li C."/>
        </authorList>
    </citation>
    <scope>NUCLEOTIDE SEQUENCE [LARGE SCALE GENOMIC DNA]</scope>
    <source>
        <tissue evidence="8">Flower</tissue>
    </source>
</reference>
<dbReference type="InterPro" id="IPR052437">
    <property type="entry name" value="Pectin_Meth_Modulator"/>
</dbReference>
<accession>A0AAQ3QSG3</accession>
<evidence type="ECO:0000259" key="7">
    <source>
        <dbReference type="Pfam" id="PF04862"/>
    </source>
</evidence>
<proteinExistence type="predicted"/>
<evidence type="ECO:0000256" key="1">
    <source>
        <dbReference type="ARBA" id="ARBA00004196"/>
    </source>
</evidence>
<dbReference type="EMBL" id="CP136898">
    <property type="protein sequence ID" value="WOL19771.1"/>
    <property type="molecule type" value="Genomic_DNA"/>
</dbReference>
<feature type="region of interest" description="Disordered" evidence="6">
    <location>
        <begin position="14"/>
        <end position="46"/>
    </location>
</feature>
<evidence type="ECO:0000256" key="5">
    <source>
        <dbReference type="ARBA" id="ARBA00023180"/>
    </source>
</evidence>
<dbReference type="InterPro" id="IPR006946">
    <property type="entry name" value="DGR2-like_dom"/>
</dbReference>
<dbReference type="AlphaFoldDB" id="A0AAQ3QSG3"/>
<evidence type="ECO:0000256" key="4">
    <source>
        <dbReference type="ARBA" id="ARBA00022729"/>
    </source>
</evidence>
<dbReference type="Pfam" id="PF04862">
    <property type="entry name" value="DUF642"/>
    <property type="match status" value="1"/>
</dbReference>
<keyword evidence="5" id="KW-0325">Glycoprotein</keyword>
<dbReference type="Proteomes" id="UP001327560">
    <property type="component" value="Chromosome 9"/>
</dbReference>
<dbReference type="GO" id="GO:0005576">
    <property type="term" value="C:extracellular region"/>
    <property type="evidence" value="ECO:0007669"/>
    <property type="project" value="UniProtKB-SubCell"/>
</dbReference>